<dbReference type="EMBL" id="MG925345">
    <property type="protein sequence ID" value="AVJ49950.1"/>
    <property type="molecule type" value="Genomic_DNA"/>
</dbReference>
<keyword evidence="3" id="KW-1185">Reference proteome</keyword>
<dbReference type="GeneID" id="40101090"/>
<evidence type="ECO:0000313" key="2">
    <source>
        <dbReference type="EMBL" id="AVJ49950.1"/>
    </source>
</evidence>
<proteinExistence type="predicted"/>
<dbReference type="Proteomes" id="UP000241035">
    <property type="component" value="Segment"/>
</dbReference>
<organism evidence="2 3">
    <name type="scientific">Microbacterium phage Koji</name>
    <dbReference type="NCBI Taxonomy" id="2099625"/>
    <lineage>
        <taxon>Viruses</taxon>
        <taxon>Duplodnaviria</taxon>
        <taxon>Heunggongvirae</taxon>
        <taxon>Uroviricota</taxon>
        <taxon>Caudoviricetes</taxon>
        <taxon>Kojivirus</taxon>
        <taxon>Kojivirus koji</taxon>
    </lineage>
</organism>
<protein>
    <recommendedName>
        <fullName evidence="1">5-hmdU DNA kinase helical domain-containing protein</fullName>
    </recommendedName>
</protein>
<dbReference type="RefSeq" id="YP_009624251.1">
    <property type="nucleotide sequence ID" value="NC_042118.1"/>
</dbReference>
<evidence type="ECO:0000313" key="3">
    <source>
        <dbReference type="Proteomes" id="UP000241035"/>
    </source>
</evidence>
<accession>A0A2P1CFG4</accession>
<name>A0A2P1CFG4_9CAUD</name>
<dbReference type="OrthoDB" id="8994at10239"/>
<dbReference type="Pfam" id="PF18723">
    <property type="entry name" value="HMUDK_hel"/>
    <property type="match status" value="1"/>
</dbReference>
<sequence length="291" mass="32637">MTDFTINDVIRFARQRHRAYLGKEVTDPIVQTQKFTNVFRVLDRGSQYLLRLMNAFGPEETLDRVALSYFYRQVNRPDSMDDIIAANDGYVPGFAEITDPDWYDDVVRPVVEARPGAFLNGAYIILIKPGDKRGTVDKMQEMFPAAAPSLERVASLSKLATRVKELQKTPGLGPFLAMQIATDLGYCTGEPDQENDFVLAGPGSRKGVGFLLGKKSATAAEAQRVISTFPVDKLPPLPRSNGRPASWMDIQNVFCEFSKYARFKLAGKVGRQPYQRRGKYRVEIPSQFVLD</sequence>
<evidence type="ECO:0000259" key="1">
    <source>
        <dbReference type="Pfam" id="PF18723"/>
    </source>
</evidence>
<reference evidence="2 3" key="1">
    <citation type="submission" date="2018-02" db="EMBL/GenBank/DDBJ databases">
        <authorList>
            <person name="Zack K.M."/>
            <person name="Garlena R.A."/>
            <person name="Russell D.A."/>
            <person name="Pope W.H."/>
            <person name="Jacobs-Sera D."/>
            <person name="Hatfull G.F."/>
        </authorList>
    </citation>
    <scope>NUCLEOTIDE SEQUENCE [LARGE SCALE GENOMIC DNA]</scope>
</reference>
<gene>
    <name evidence="2" type="primary">52</name>
    <name evidence="2" type="ORF">PBI_KOJI_52</name>
</gene>
<feature type="domain" description="5-hmdU DNA kinase helical" evidence="1">
    <location>
        <begin position="7"/>
        <end position="264"/>
    </location>
</feature>
<dbReference type="InterPro" id="IPR040684">
    <property type="entry name" value="HMUDK_hel"/>
</dbReference>
<dbReference type="KEGG" id="vg:40101090"/>